<reference evidence="2 3" key="2">
    <citation type="submission" date="2018-11" db="EMBL/GenBank/DDBJ databases">
        <authorList>
            <consortium name="Pathogen Informatics"/>
        </authorList>
    </citation>
    <scope>NUCLEOTIDE SEQUENCE [LARGE SCALE GENOMIC DNA]</scope>
</reference>
<keyword evidence="1" id="KW-0812">Transmembrane</keyword>
<accession>A0A0R3SGT4</accession>
<proteinExistence type="predicted"/>
<dbReference type="Proteomes" id="UP000274504">
    <property type="component" value="Unassembled WGS sequence"/>
</dbReference>
<organism evidence="4">
    <name type="scientific">Hymenolepis diminuta</name>
    <name type="common">Rat tapeworm</name>
    <dbReference type="NCBI Taxonomy" id="6216"/>
    <lineage>
        <taxon>Eukaryota</taxon>
        <taxon>Metazoa</taxon>
        <taxon>Spiralia</taxon>
        <taxon>Lophotrochozoa</taxon>
        <taxon>Platyhelminthes</taxon>
        <taxon>Cestoda</taxon>
        <taxon>Eucestoda</taxon>
        <taxon>Cyclophyllidea</taxon>
        <taxon>Hymenolepididae</taxon>
        <taxon>Hymenolepis</taxon>
    </lineage>
</organism>
<protein>
    <submittedName>
        <fullName evidence="4">Pecanex-like protein</fullName>
    </submittedName>
</protein>
<evidence type="ECO:0000256" key="1">
    <source>
        <dbReference type="SAM" id="Phobius"/>
    </source>
</evidence>
<feature type="transmembrane region" description="Helical" evidence="1">
    <location>
        <begin position="364"/>
        <end position="387"/>
    </location>
</feature>
<evidence type="ECO:0000313" key="4">
    <source>
        <dbReference type="WBParaSite" id="HDID_0000413401-mRNA-1"/>
    </source>
</evidence>
<evidence type="ECO:0000313" key="2">
    <source>
        <dbReference type="EMBL" id="VDL44292.1"/>
    </source>
</evidence>
<dbReference type="AlphaFoldDB" id="A0A0R3SGT4"/>
<feature type="transmembrane region" description="Helical" evidence="1">
    <location>
        <begin position="393"/>
        <end position="412"/>
    </location>
</feature>
<keyword evidence="1" id="KW-1133">Transmembrane helix</keyword>
<keyword evidence="1" id="KW-0472">Membrane</keyword>
<gene>
    <name evidence="2" type="ORF">HDID_LOCUS4132</name>
</gene>
<dbReference type="EMBL" id="UYSG01001461">
    <property type="protein sequence ID" value="VDL44292.1"/>
    <property type="molecule type" value="Genomic_DNA"/>
</dbReference>
<name>A0A0R3SGT4_HYMDI</name>
<reference evidence="4" key="1">
    <citation type="submission" date="2017-02" db="UniProtKB">
        <authorList>
            <consortium name="WormBaseParasite"/>
        </authorList>
    </citation>
    <scope>IDENTIFICATION</scope>
</reference>
<evidence type="ECO:0000313" key="3">
    <source>
        <dbReference type="Proteomes" id="UP000274504"/>
    </source>
</evidence>
<sequence length="418" mass="46472">MCDSVKNVTKSRPRGDETTLYTNTEINYPEEASLTFDFDKNFTEPIHTHNSILPPMHIIDEAFKCSELQNEMITTAYERAVDSEDISEVTEDIDTSLFEPRSVEGEISNAQTISPTSVSVLDKTQNLAGELVSQVFGSRSRRNISPRIEELSRSFSISQGSEHFPPSTLPGCLPFPEYQDATVKIVEERRNFVFISRLVISDPPHAIPLSEMILESVPIRSVTEGGHSYSARAIQERIPQNGPQSFAGNALHLCGIAQENIAYYPINSANHGIVKNDETECYQLDSGSISFDWNVVQEMNEPSESLPPNGNCETIGSDMTISSISRVPISSRTRSSNYNEVNNRLTRTNQSSVSRITINNRVLILKWTLSNVLVLSAYGAFISYYSTLTLGDLYSVGGYFLGLWIVVLIIFVQTGRAS</sequence>
<dbReference type="WBParaSite" id="HDID_0000413401-mRNA-1">
    <property type="protein sequence ID" value="HDID_0000413401-mRNA-1"/>
    <property type="gene ID" value="HDID_0000413401"/>
</dbReference>
<dbReference type="OrthoDB" id="10457193at2759"/>